<name>A0ABQ1MBL3_9BACT</name>
<evidence type="ECO:0000313" key="3">
    <source>
        <dbReference type="EMBL" id="GGC37774.1"/>
    </source>
</evidence>
<dbReference type="Pfam" id="PF17482">
    <property type="entry name" value="Phage_sheath_1C"/>
    <property type="match status" value="1"/>
</dbReference>
<dbReference type="PANTHER" id="PTHR35861">
    <property type="match status" value="1"/>
</dbReference>
<evidence type="ECO:0000259" key="2">
    <source>
        <dbReference type="Pfam" id="PF17482"/>
    </source>
</evidence>
<keyword evidence="4" id="KW-1185">Reference proteome</keyword>
<sequence>MATVLATPGVYIEEKSAFASSVVPVATAIPVFLGYTQKAAKGSKSLKNVPTRISSFAEFEQYFGGAPKVKFEISADDTSVTGYKLEVDPSTRFLLHSAVKFFYSNGGGNCYILSVGNYEAGIQAKDFNDEATGSGLPQLLKYNEPTLLVIPEAILLSKDECYSLQQAMLLHCGFATKNRFAILDVFDGNKERSYDDKDVINQFREGVGSNFLQWGAAYYPFVQTTIVSSSEVNFTNINNRTDLIEILSKDVNDDLENGKINEARANAIKDELAKIENASSKEEISSIQATLKVVSPKLNAVLSEIIEKLNLMPASSGMAGIYAMVDSSINVAKAPANLSLGSVISPSVQITNTTQEELNLPLNGKAINAIRSFQGKGVLVWGARTLDGNSQDWRYISVRRTMTFLEQSIKAAAEGYVFEPNNSTTWSTLKATVTNFLLNQWQSGILAGQSPEDSFSVEIGLGTTMTPNDILDGILKMTIKVAIARPAEFIVISFEQQQQKS</sequence>
<comment type="similarity">
    <text evidence="1">Belongs to the myoviridae tail sheath protein family.</text>
</comment>
<dbReference type="Proteomes" id="UP000635885">
    <property type="component" value="Unassembled WGS sequence"/>
</dbReference>
<comment type="caution">
    <text evidence="3">The sequence shown here is derived from an EMBL/GenBank/DDBJ whole genome shotgun (WGS) entry which is preliminary data.</text>
</comment>
<protein>
    <recommendedName>
        <fullName evidence="2">Tail sheath protein C-terminal domain-containing protein</fullName>
    </recommendedName>
</protein>
<dbReference type="Gene3D" id="3.40.50.11780">
    <property type="match status" value="1"/>
</dbReference>
<evidence type="ECO:0000313" key="4">
    <source>
        <dbReference type="Proteomes" id="UP000635885"/>
    </source>
</evidence>
<evidence type="ECO:0000256" key="1">
    <source>
        <dbReference type="ARBA" id="ARBA00008005"/>
    </source>
</evidence>
<reference evidence="4" key="1">
    <citation type="journal article" date="2019" name="Int. J. Syst. Evol. Microbiol.">
        <title>The Global Catalogue of Microorganisms (GCM) 10K type strain sequencing project: providing services to taxonomists for standard genome sequencing and annotation.</title>
        <authorList>
            <consortium name="The Broad Institute Genomics Platform"/>
            <consortium name="The Broad Institute Genome Sequencing Center for Infectious Disease"/>
            <person name="Wu L."/>
            <person name="Ma J."/>
        </authorList>
    </citation>
    <scope>NUCLEOTIDE SEQUENCE [LARGE SCALE GENOMIC DNA]</scope>
    <source>
        <strain evidence="4">CGMCC 1.12479</strain>
    </source>
</reference>
<dbReference type="RefSeq" id="WP_188441492.1">
    <property type="nucleotide sequence ID" value="NZ_BMFD01000004.1"/>
</dbReference>
<gene>
    <name evidence="3" type="ORF">GCM10010993_15810</name>
</gene>
<dbReference type="EMBL" id="BMFD01000004">
    <property type="protein sequence ID" value="GGC37774.1"/>
    <property type="molecule type" value="Genomic_DNA"/>
</dbReference>
<proteinExistence type="inferred from homology"/>
<accession>A0ABQ1MBL3</accession>
<dbReference type="PANTHER" id="PTHR35861:SF1">
    <property type="entry name" value="PHAGE TAIL SHEATH PROTEIN"/>
    <property type="match status" value="1"/>
</dbReference>
<feature type="domain" description="Tail sheath protein C-terminal" evidence="2">
    <location>
        <begin position="390"/>
        <end position="495"/>
    </location>
</feature>
<organism evidence="3 4">
    <name type="scientific">Belliella aquatica</name>
    <dbReference type="NCBI Taxonomy" id="1323734"/>
    <lineage>
        <taxon>Bacteria</taxon>
        <taxon>Pseudomonadati</taxon>
        <taxon>Bacteroidota</taxon>
        <taxon>Cytophagia</taxon>
        <taxon>Cytophagales</taxon>
        <taxon>Cyclobacteriaceae</taxon>
        <taxon>Belliella</taxon>
    </lineage>
</organism>
<dbReference type="InterPro" id="IPR020287">
    <property type="entry name" value="Tail_sheath_C"/>
</dbReference>
<dbReference type="InterPro" id="IPR052042">
    <property type="entry name" value="Tail_sheath_structural"/>
</dbReference>